<evidence type="ECO:0000313" key="1">
    <source>
        <dbReference type="EMBL" id="AKT38137.1"/>
    </source>
</evidence>
<dbReference type="EMBL" id="CP012159">
    <property type="protein sequence ID" value="AKT38137.1"/>
    <property type="molecule type" value="Genomic_DNA"/>
</dbReference>
<name>A0A0K1EBU0_CHOCO</name>
<organism evidence="1 2">
    <name type="scientific">Chondromyces crocatus</name>
    <dbReference type="NCBI Taxonomy" id="52"/>
    <lineage>
        <taxon>Bacteria</taxon>
        <taxon>Pseudomonadati</taxon>
        <taxon>Myxococcota</taxon>
        <taxon>Polyangia</taxon>
        <taxon>Polyangiales</taxon>
        <taxon>Polyangiaceae</taxon>
        <taxon>Chondromyces</taxon>
    </lineage>
</organism>
<gene>
    <name evidence="1" type="ORF">CMC5_022790</name>
</gene>
<keyword evidence="2" id="KW-1185">Reference proteome</keyword>
<dbReference type="Proteomes" id="UP000067626">
    <property type="component" value="Chromosome"/>
</dbReference>
<dbReference type="AlphaFoldDB" id="A0A0K1EBU0"/>
<evidence type="ECO:0000313" key="2">
    <source>
        <dbReference type="Proteomes" id="UP000067626"/>
    </source>
</evidence>
<sequence length="357" mass="38065">MPRVTALPARDDGRSSPGAAPLVTASLRDGFGIRSANGAHGLRLGAVLAVRTSLDLPQGGEGALHSDVHLARLLLGGHLFGQHLRYAVSAELSREPLLRDLEVVFVWRPELQARVGRFRTPFSRQFLVPRPALQLPDRSIVSDFFRAGRETGVSLEGQLAEGRAEYRAGIFSGDGIDGPGLLAMTRLAVAPLGAVAYDETLARTPGEVRFAIGVGAYHHVVPTAQETSSDSASERTAGGLDAVVRAGPITVSAEGFIDRRRSPRTPDRIGVGAFAQAGVFVVPGTFEVAGRFSWLAPDVGTCSSPSIERYEVGTTYHVTSGGLKLQSRLAHNQVTPEMRDPLLVTGQEVHLQVLLSF</sequence>
<reference evidence="1 2" key="1">
    <citation type="submission" date="2015-07" db="EMBL/GenBank/DDBJ databases">
        <title>Genome analysis of myxobacterium Chondromyces crocatus Cm c5 reveals a high potential for natural compound synthesis and the genetic basis for the loss of fruiting body formation.</title>
        <authorList>
            <person name="Zaburannyi N."/>
            <person name="Bunk B."/>
            <person name="Maier J."/>
            <person name="Overmann J."/>
            <person name="Mueller R."/>
        </authorList>
    </citation>
    <scope>NUCLEOTIDE SEQUENCE [LARGE SCALE GENOMIC DNA]</scope>
    <source>
        <strain evidence="1 2">Cm c5</strain>
    </source>
</reference>
<accession>A0A0K1EBU0</accession>
<evidence type="ECO:0008006" key="3">
    <source>
        <dbReference type="Google" id="ProtNLM"/>
    </source>
</evidence>
<dbReference type="KEGG" id="ccro:CMC5_022790"/>
<proteinExistence type="predicted"/>
<protein>
    <recommendedName>
        <fullName evidence="3">Porin</fullName>
    </recommendedName>
</protein>
<dbReference type="STRING" id="52.CMC5_022790"/>
<dbReference type="Gene3D" id="2.40.160.10">
    <property type="entry name" value="Porin"/>
    <property type="match status" value="1"/>
</dbReference>
<dbReference type="InterPro" id="IPR023614">
    <property type="entry name" value="Porin_dom_sf"/>
</dbReference>